<dbReference type="AlphaFoldDB" id="B6UCA8"/>
<sequence length="58" mass="6537">MTWFSSHLFGISFATHPSNMHLVPKKGSSSYHCSSFGIFETYKFVAAHLSLQNPTSTW</sequence>
<reference evidence="1" key="1">
    <citation type="journal article" date="2009" name="Plant Mol. Biol.">
        <title>Insights into corn genes derived from large-scale cDNA sequencing.</title>
        <authorList>
            <person name="Alexandrov N.N."/>
            <person name="Brover V.V."/>
            <person name="Freidin S."/>
            <person name="Troukhan M.E."/>
            <person name="Tatarinova T.V."/>
            <person name="Zhang H."/>
            <person name="Swaller T.J."/>
            <person name="Lu Y.P."/>
            <person name="Bouck J."/>
            <person name="Flavell R.B."/>
            <person name="Feldmann K.A."/>
        </authorList>
    </citation>
    <scope>NUCLEOTIDE SEQUENCE</scope>
</reference>
<protein>
    <submittedName>
        <fullName evidence="1">Uncharacterized protein</fullName>
    </submittedName>
</protein>
<dbReference type="EMBL" id="EU974873">
    <property type="protein sequence ID" value="ACG46991.1"/>
    <property type="molecule type" value="mRNA"/>
</dbReference>
<organism evidence="1">
    <name type="scientific">Zea mays</name>
    <name type="common">Maize</name>
    <dbReference type="NCBI Taxonomy" id="4577"/>
    <lineage>
        <taxon>Eukaryota</taxon>
        <taxon>Viridiplantae</taxon>
        <taxon>Streptophyta</taxon>
        <taxon>Embryophyta</taxon>
        <taxon>Tracheophyta</taxon>
        <taxon>Spermatophyta</taxon>
        <taxon>Magnoliopsida</taxon>
        <taxon>Liliopsida</taxon>
        <taxon>Poales</taxon>
        <taxon>Poaceae</taxon>
        <taxon>PACMAD clade</taxon>
        <taxon>Panicoideae</taxon>
        <taxon>Andropogonodae</taxon>
        <taxon>Andropogoneae</taxon>
        <taxon>Tripsacinae</taxon>
        <taxon>Zea</taxon>
    </lineage>
</organism>
<accession>B6UCA8</accession>
<evidence type="ECO:0000313" key="1">
    <source>
        <dbReference type="EMBL" id="ACG46991.1"/>
    </source>
</evidence>
<name>B6UCA8_MAIZE</name>
<proteinExistence type="evidence at transcript level"/>